<gene>
    <name evidence="1" type="ORF">SAMN05444170_6956</name>
</gene>
<accession>A0A1M7UVJ9</accession>
<reference evidence="2" key="1">
    <citation type="submission" date="2016-11" db="EMBL/GenBank/DDBJ databases">
        <authorList>
            <person name="Varghese N."/>
            <person name="Submissions S."/>
        </authorList>
    </citation>
    <scope>NUCLEOTIDE SEQUENCE [LARGE SCALE GENOMIC DNA]</scope>
    <source>
        <strain evidence="2">GAS401</strain>
    </source>
</reference>
<proteinExistence type="predicted"/>
<keyword evidence="2" id="KW-1185">Reference proteome</keyword>
<protein>
    <submittedName>
        <fullName evidence="1">Uncharacterized protein</fullName>
    </submittedName>
</protein>
<organism evidence="1 2">
    <name type="scientific">Bradyrhizobium erythrophlei</name>
    <dbReference type="NCBI Taxonomy" id="1437360"/>
    <lineage>
        <taxon>Bacteria</taxon>
        <taxon>Pseudomonadati</taxon>
        <taxon>Pseudomonadota</taxon>
        <taxon>Alphaproteobacteria</taxon>
        <taxon>Hyphomicrobiales</taxon>
        <taxon>Nitrobacteraceae</taxon>
        <taxon>Bradyrhizobium</taxon>
    </lineage>
</organism>
<dbReference type="RefSeq" id="WP_156898857.1">
    <property type="nucleotide sequence ID" value="NZ_LT670849.1"/>
</dbReference>
<dbReference type="Proteomes" id="UP000184096">
    <property type="component" value="Chromosome I"/>
</dbReference>
<sequence>MYKASKTYLAASVSALALATLLMIVVIAAWSVAPEVVADTSGIKLELKKSLPP</sequence>
<evidence type="ECO:0000313" key="1">
    <source>
        <dbReference type="EMBL" id="SHN87002.1"/>
    </source>
</evidence>
<dbReference type="AlphaFoldDB" id="A0A1M7UVJ9"/>
<dbReference type="EMBL" id="LT670849">
    <property type="protein sequence ID" value="SHN87002.1"/>
    <property type="molecule type" value="Genomic_DNA"/>
</dbReference>
<name>A0A1M7UVJ9_9BRAD</name>
<evidence type="ECO:0000313" key="2">
    <source>
        <dbReference type="Proteomes" id="UP000184096"/>
    </source>
</evidence>